<dbReference type="InterPro" id="IPR033720">
    <property type="entry name" value="EFTU_2"/>
</dbReference>
<dbReference type="NCBIfam" id="NF009373">
    <property type="entry name" value="PRK12736.1"/>
    <property type="match status" value="1"/>
</dbReference>
<dbReference type="Gene3D" id="3.40.50.300">
    <property type="entry name" value="P-loop containing nucleotide triphosphate hydrolases"/>
    <property type="match status" value="1"/>
</dbReference>
<feature type="domain" description="Tr-type G" evidence="6">
    <location>
        <begin position="1"/>
        <end position="114"/>
    </location>
</feature>
<dbReference type="PANTHER" id="PTHR43721:SF22">
    <property type="entry name" value="ELONGATION FACTOR TU, MITOCHONDRIAL"/>
    <property type="match status" value="1"/>
</dbReference>
<dbReference type="Pfam" id="PF03143">
    <property type="entry name" value="GTP_EFTU_D3"/>
    <property type="match status" value="1"/>
</dbReference>
<proteinExistence type="predicted"/>
<dbReference type="InterPro" id="IPR009001">
    <property type="entry name" value="Transl_elong_EF1A/Init_IF2_C"/>
</dbReference>
<dbReference type="CDD" id="cd03697">
    <property type="entry name" value="EFTU_II"/>
    <property type="match status" value="1"/>
</dbReference>
<dbReference type="InterPro" id="IPR004161">
    <property type="entry name" value="EFTu-like_2"/>
</dbReference>
<dbReference type="Proteomes" id="UP000229707">
    <property type="component" value="Unassembled WGS sequence"/>
</dbReference>
<evidence type="ECO:0000256" key="5">
    <source>
        <dbReference type="ARBA" id="ARBA00029554"/>
    </source>
</evidence>
<dbReference type="SUPFAM" id="SSF52540">
    <property type="entry name" value="P-loop containing nucleoside triphosphate hydrolases"/>
    <property type="match status" value="1"/>
</dbReference>
<dbReference type="CDD" id="cd03707">
    <property type="entry name" value="EFTU_III"/>
    <property type="match status" value="1"/>
</dbReference>
<name>A0ABX4MEI3_9HYPH</name>
<dbReference type="Pfam" id="PF00009">
    <property type="entry name" value="GTP_EFTU"/>
    <property type="match status" value="1"/>
</dbReference>
<reference evidence="7" key="1">
    <citation type="submission" date="2017-09" db="EMBL/GenBank/DDBJ databases">
        <authorList>
            <person name="Campbell M.A."/>
            <person name="Lukasik P."/>
            <person name="Simon C."/>
            <person name="McCutcheon J.P."/>
        </authorList>
    </citation>
    <scope>NUCLEOTIDE SEQUENCE [LARGE SCALE GENOMIC DNA]</scope>
    <source>
        <strain evidence="7">MAGCAS</strain>
    </source>
</reference>
<keyword evidence="1" id="KW-0547">Nucleotide-binding</keyword>
<dbReference type="Gene3D" id="2.40.30.10">
    <property type="entry name" value="Translation factors"/>
    <property type="match status" value="2"/>
</dbReference>
<dbReference type="InterPro" id="IPR004160">
    <property type="entry name" value="Transl_elong_EFTu/EF1A_C"/>
</dbReference>
<dbReference type="NCBIfam" id="NF009372">
    <property type="entry name" value="PRK12735.1"/>
    <property type="match status" value="1"/>
</dbReference>
<evidence type="ECO:0000313" key="7">
    <source>
        <dbReference type="EMBL" id="PIM94855.1"/>
    </source>
</evidence>
<dbReference type="SUPFAM" id="SSF50447">
    <property type="entry name" value="Translation proteins"/>
    <property type="match status" value="1"/>
</dbReference>
<dbReference type="InterPro" id="IPR000795">
    <property type="entry name" value="T_Tr_GTP-bd_dom"/>
</dbReference>
<dbReference type="GO" id="GO:0003746">
    <property type="term" value="F:translation elongation factor activity"/>
    <property type="evidence" value="ECO:0007669"/>
    <property type="project" value="UniProtKB-KW"/>
</dbReference>
<dbReference type="InterPro" id="IPR009000">
    <property type="entry name" value="Transl_B-barrel_sf"/>
</dbReference>
<sequence>MITGTAQMDGAILVCSAYDGPMPQTREHILLAKQIGVPAIVVFLNKIDLIDDLDLIELVELELRELLSSYNYPGNEIPIVRGSALMALKETKGEWCNTIKLLIETIDKHIPTPKRERDKPFLMPIEDVFSILGRGTVATGRIERGLIKIGDDVEIVGIKQTIRTTCVGIEMFRKTLVQGEAGDNVGVLLRGIDKNIIERGRVLCKPKSLCSYSVFSAEIYALKKEEGGRHTPILNKYKPQFYFRTTDVTGTIHLNKGVEMIMPGDNATISIELIYPVALEEGLHFAVREGGKTVGAGVITELMR</sequence>
<evidence type="ECO:0000256" key="4">
    <source>
        <dbReference type="ARBA" id="ARBA00023134"/>
    </source>
</evidence>
<keyword evidence="2 7" id="KW-0251">Elongation factor</keyword>
<dbReference type="EMBL" id="NXGL01000077">
    <property type="protein sequence ID" value="PIM94855.1"/>
    <property type="molecule type" value="Genomic_DNA"/>
</dbReference>
<dbReference type="PANTHER" id="PTHR43721">
    <property type="entry name" value="ELONGATION FACTOR TU-RELATED"/>
    <property type="match status" value="1"/>
</dbReference>
<keyword evidence="3" id="KW-0648">Protein biosynthesis</keyword>
<evidence type="ECO:0000259" key="6">
    <source>
        <dbReference type="PROSITE" id="PS51722"/>
    </source>
</evidence>
<evidence type="ECO:0000256" key="3">
    <source>
        <dbReference type="ARBA" id="ARBA00022917"/>
    </source>
</evidence>
<dbReference type="SUPFAM" id="SSF50465">
    <property type="entry name" value="EF-Tu/eEF-1alpha/eIF2-gamma C-terminal domain"/>
    <property type="match status" value="1"/>
</dbReference>
<dbReference type="Pfam" id="PF03144">
    <property type="entry name" value="GTP_EFTU_D2"/>
    <property type="match status" value="1"/>
</dbReference>
<protein>
    <recommendedName>
        <fullName evidence="5">Elongation factor Tu</fullName>
    </recommendedName>
</protein>
<gene>
    <name evidence="7" type="primary">tufA</name>
    <name evidence="7" type="ORF">MAGCAS_259</name>
</gene>
<evidence type="ECO:0000256" key="1">
    <source>
        <dbReference type="ARBA" id="ARBA00022741"/>
    </source>
</evidence>
<dbReference type="PROSITE" id="PS51722">
    <property type="entry name" value="G_TR_2"/>
    <property type="match status" value="1"/>
</dbReference>
<comment type="caution">
    <text evidence="7">The sequence shown here is derived from an EMBL/GenBank/DDBJ whole genome shotgun (WGS) entry which is preliminary data.</text>
</comment>
<accession>A0ABX4MEI3</accession>
<dbReference type="InterPro" id="IPR050055">
    <property type="entry name" value="EF-Tu_GTPase"/>
</dbReference>
<evidence type="ECO:0000313" key="8">
    <source>
        <dbReference type="Proteomes" id="UP000229707"/>
    </source>
</evidence>
<keyword evidence="8" id="KW-1185">Reference proteome</keyword>
<dbReference type="NCBIfam" id="NF000766">
    <property type="entry name" value="PRK00049.1"/>
    <property type="match status" value="1"/>
</dbReference>
<organism evidence="7 8">
    <name type="scientific">Candidatus Hodgkinia cicadicola</name>
    <dbReference type="NCBI Taxonomy" id="573658"/>
    <lineage>
        <taxon>Bacteria</taxon>
        <taxon>Pseudomonadati</taxon>
        <taxon>Pseudomonadota</taxon>
        <taxon>Alphaproteobacteria</taxon>
        <taxon>Hyphomicrobiales</taxon>
        <taxon>Candidatus Hodgkinia</taxon>
    </lineage>
</organism>
<dbReference type="InterPro" id="IPR027417">
    <property type="entry name" value="P-loop_NTPase"/>
</dbReference>
<evidence type="ECO:0000256" key="2">
    <source>
        <dbReference type="ARBA" id="ARBA00022768"/>
    </source>
</evidence>
<keyword evidence="4" id="KW-0342">GTP-binding</keyword>
<dbReference type="PRINTS" id="PR00315">
    <property type="entry name" value="ELONGATNFCT"/>
</dbReference>